<evidence type="ECO:0000313" key="2">
    <source>
        <dbReference type="Proteomes" id="UP000316425"/>
    </source>
</evidence>
<gene>
    <name evidence="1" type="ORF">FPQ13_04170</name>
</gene>
<dbReference type="Proteomes" id="UP000316425">
    <property type="component" value="Unassembled WGS sequence"/>
</dbReference>
<dbReference type="InterPro" id="IPR036491">
    <property type="entry name" value="YugN-like_sf"/>
</dbReference>
<accession>A0A556PQ21</accession>
<dbReference type="EMBL" id="VMHE01000004">
    <property type="protein sequence ID" value="TSJ66459.1"/>
    <property type="molecule type" value="Genomic_DNA"/>
</dbReference>
<dbReference type="Gene3D" id="3.30.310.100">
    <property type="entry name" value="YugN-like"/>
    <property type="match status" value="1"/>
</dbReference>
<evidence type="ECO:0000313" key="1">
    <source>
        <dbReference type="EMBL" id="TSJ66459.1"/>
    </source>
</evidence>
<organism evidence="1 2">
    <name type="scientific">Allobacillus salarius</name>
    <dbReference type="NCBI Taxonomy" id="1955272"/>
    <lineage>
        <taxon>Bacteria</taxon>
        <taxon>Bacillati</taxon>
        <taxon>Bacillota</taxon>
        <taxon>Bacilli</taxon>
        <taxon>Bacillales</taxon>
        <taxon>Bacillaceae</taxon>
        <taxon>Allobacillus</taxon>
    </lineage>
</organism>
<dbReference type="SUPFAM" id="SSF160755">
    <property type="entry name" value="YugN-like"/>
    <property type="match status" value="1"/>
</dbReference>
<comment type="caution">
    <text evidence="1">The sequence shown here is derived from an EMBL/GenBank/DDBJ whole genome shotgun (WGS) entry which is preliminary data.</text>
</comment>
<dbReference type="RefSeq" id="WP_144088066.1">
    <property type="nucleotide sequence ID" value="NZ_VMHE01000004.1"/>
</dbReference>
<protein>
    <recommendedName>
        <fullName evidence="3">YugN-like family protein</fullName>
    </recommendedName>
</protein>
<proteinExistence type="predicted"/>
<name>A0A556PQ21_9BACI</name>
<keyword evidence="2" id="KW-1185">Reference proteome</keyword>
<reference evidence="1 2" key="1">
    <citation type="submission" date="2019-07" db="EMBL/GenBank/DDBJ databases">
        <title>Allobacillus sp. nov. SKP isolated from shrimp paste of Euphausiacea.</title>
        <authorList>
            <person name="Kanchanasin P."/>
            <person name="Tanasupawat S."/>
            <person name="Shi W."/>
            <person name="Wu L."/>
            <person name="Ma J."/>
        </authorList>
    </citation>
    <scope>NUCLEOTIDE SEQUENCE [LARGE SCALE GENOMIC DNA]</scope>
    <source>
        <strain evidence="1 2">SKP4-8</strain>
    </source>
</reference>
<dbReference type="Pfam" id="PF08868">
    <property type="entry name" value="YugN"/>
    <property type="match status" value="1"/>
</dbReference>
<dbReference type="AlphaFoldDB" id="A0A556PQ21"/>
<dbReference type="OrthoDB" id="2988890at2"/>
<evidence type="ECO:0008006" key="3">
    <source>
        <dbReference type="Google" id="ProtNLM"/>
    </source>
</evidence>
<sequence length="141" mass="16144">MIELDTQLEGKRTFFGNMLSEAKRLKFTLGGCWDYDRGCIDSILWREAGETIYLRMPFQVIDGELDRPNALIEFEKPYVIKHVVNIGLEKDANALATISGLGQFQKPLDTDGKIHDKNEWEENGEQAVEQIVSHINFLEEV</sequence>
<dbReference type="InterPro" id="IPR014967">
    <property type="entry name" value="Uncharacterised_YugN-like"/>
</dbReference>